<gene>
    <name evidence="1" type="ORF">BJ212DRAFT_1487617</name>
</gene>
<sequence length="109" mass="12353">MLQVNKEIPSAIEDVEEDLPLLENHQDLLYDEENNSTYYMGGVGGRLDLEADIYAGDEHLHQLESLVHDDESETMSGIDEDIVGLDHDGLVIWEFSDNSDGDVDEMDKW</sequence>
<dbReference type="OrthoDB" id="2679507at2759"/>
<reference evidence="1" key="1">
    <citation type="journal article" date="2020" name="New Phytol.">
        <title>Comparative genomics reveals dynamic genome evolution in host specialist ectomycorrhizal fungi.</title>
        <authorList>
            <person name="Lofgren L.A."/>
            <person name="Nguyen N.H."/>
            <person name="Vilgalys R."/>
            <person name="Ruytinx J."/>
            <person name="Liao H.L."/>
            <person name="Branco S."/>
            <person name="Kuo A."/>
            <person name="LaButti K."/>
            <person name="Lipzen A."/>
            <person name="Andreopoulos W."/>
            <person name="Pangilinan J."/>
            <person name="Riley R."/>
            <person name="Hundley H."/>
            <person name="Na H."/>
            <person name="Barry K."/>
            <person name="Grigoriev I.V."/>
            <person name="Stajich J.E."/>
            <person name="Kennedy P.G."/>
        </authorList>
    </citation>
    <scope>NUCLEOTIDE SEQUENCE</scope>
    <source>
        <strain evidence="1">MN1</strain>
    </source>
</reference>
<evidence type="ECO:0000313" key="2">
    <source>
        <dbReference type="Proteomes" id="UP000807769"/>
    </source>
</evidence>
<dbReference type="Proteomes" id="UP000807769">
    <property type="component" value="Unassembled WGS sequence"/>
</dbReference>
<proteinExistence type="predicted"/>
<evidence type="ECO:0000313" key="1">
    <source>
        <dbReference type="EMBL" id="KAG1801786.1"/>
    </source>
</evidence>
<dbReference type="RefSeq" id="XP_041186121.1">
    <property type="nucleotide sequence ID" value="XM_041341296.1"/>
</dbReference>
<name>A0A9P7DSD9_9AGAM</name>
<comment type="caution">
    <text evidence="1">The sequence shown here is derived from an EMBL/GenBank/DDBJ whole genome shotgun (WGS) entry which is preliminary data.</text>
</comment>
<keyword evidence="2" id="KW-1185">Reference proteome</keyword>
<organism evidence="1 2">
    <name type="scientific">Suillus subaureus</name>
    <dbReference type="NCBI Taxonomy" id="48587"/>
    <lineage>
        <taxon>Eukaryota</taxon>
        <taxon>Fungi</taxon>
        <taxon>Dikarya</taxon>
        <taxon>Basidiomycota</taxon>
        <taxon>Agaricomycotina</taxon>
        <taxon>Agaricomycetes</taxon>
        <taxon>Agaricomycetidae</taxon>
        <taxon>Boletales</taxon>
        <taxon>Suillineae</taxon>
        <taxon>Suillaceae</taxon>
        <taxon>Suillus</taxon>
    </lineage>
</organism>
<accession>A0A9P7DSD9</accession>
<protein>
    <submittedName>
        <fullName evidence="1">Uncharacterized protein</fullName>
    </submittedName>
</protein>
<dbReference type="AlphaFoldDB" id="A0A9P7DSD9"/>
<dbReference type="GeneID" id="64635312"/>
<dbReference type="EMBL" id="JABBWG010000091">
    <property type="protein sequence ID" value="KAG1801786.1"/>
    <property type="molecule type" value="Genomic_DNA"/>
</dbReference>